<dbReference type="PANTHER" id="PTHR34391">
    <property type="entry name" value="UPF0658 GOLGI APPARATUS MEMBRANE PROTEIN C1952.10C-RELATED"/>
    <property type="match status" value="1"/>
</dbReference>
<evidence type="ECO:0000256" key="2">
    <source>
        <dbReference type="SAM" id="Phobius"/>
    </source>
</evidence>
<feature type="transmembrane region" description="Helical" evidence="2">
    <location>
        <begin position="526"/>
        <end position="546"/>
    </location>
</feature>
<keyword evidence="4" id="KW-1185">Reference proteome</keyword>
<comment type="caution">
    <text evidence="3">The sequence shown here is derived from an EMBL/GenBank/DDBJ whole genome shotgun (WGS) entry which is preliminary data.</text>
</comment>
<keyword evidence="2" id="KW-0472">Membrane</keyword>
<dbReference type="AlphaFoldDB" id="A0A9P6CZT8"/>
<feature type="transmembrane region" description="Helical" evidence="2">
    <location>
        <begin position="480"/>
        <end position="506"/>
    </location>
</feature>
<proteinExistence type="predicted"/>
<accession>A0A9P6CZT8</accession>
<feature type="transmembrane region" description="Helical" evidence="2">
    <location>
        <begin position="586"/>
        <end position="612"/>
    </location>
</feature>
<dbReference type="GO" id="GO:0005794">
    <property type="term" value="C:Golgi apparatus"/>
    <property type="evidence" value="ECO:0007669"/>
    <property type="project" value="TreeGrafter"/>
</dbReference>
<evidence type="ECO:0000313" key="3">
    <source>
        <dbReference type="EMBL" id="KAF9478013.1"/>
    </source>
</evidence>
<feature type="region of interest" description="Disordered" evidence="1">
    <location>
        <begin position="265"/>
        <end position="295"/>
    </location>
</feature>
<dbReference type="PANTHER" id="PTHR34391:SF2">
    <property type="entry name" value="TRP C-TERMINAL DOMAIN-CONTAINING PROTEIN"/>
    <property type="match status" value="1"/>
</dbReference>
<reference evidence="3" key="1">
    <citation type="submission" date="2020-11" db="EMBL/GenBank/DDBJ databases">
        <authorList>
            <consortium name="DOE Joint Genome Institute"/>
            <person name="Ahrendt S."/>
            <person name="Riley R."/>
            <person name="Andreopoulos W."/>
            <person name="Labutti K."/>
            <person name="Pangilinan J."/>
            <person name="Ruiz-Duenas F.J."/>
            <person name="Barrasa J.M."/>
            <person name="Sanchez-Garcia M."/>
            <person name="Camarero S."/>
            <person name="Miyauchi S."/>
            <person name="Serrano A."/>
            <person name="Linde D."/>
            <person name="Babiker R."/>
            <person name="Drula E."/>
            <person name="Ayuso-Fernandez I."/>
            <person name="Pacheco R."/>
            <person name="Padilla G."/>
            <person name="Ferreira P."/>
            <person name="Barriuso J."/>
            <person name="Kellner H."/>
            <person name="Castanera R."/>
            <person name="Alfaro M."/>
            <person name="Ramirez L."/>
            <person name="Pisabarro A.G."/>
            <person name="Kuo A."/>
            <person name="Tritt A."/>
            <person name="Lipzen A."/>
            <person name="He G."/>
            <person name="Yan M."/>
            <person name="Ng V."/>
            <person name="Cullen D."/>
            <person name="Martin F."/>
            <person name="Rosso M.-N."/>
            <person name="Henrissat B."/>
            <person name="Hibbett D."/>
            <person name="Martinez A.T."/>
            <person name="Grigoriev I.V."/>
        </authorList>
    </citation>
    <scope>NUCLEOTIDE SEQUENCE</scope>
    <source>
        <strain evidence="3">CIRM-BRFM 674</strain>
    </source>
</reference>
<name>A0A9P6CZT8_9AGAR</name>
<feature type="transmembrane region" description="Helical" evidence="2">
    <location>
        <begin position="385"/>
        <end position="404"/>
    </location>
</feature>
<evidence type="ECO:0000313" key="4">
    <source>
        <dbReference type="Proteomes" id="UP000807469"/>
    </source>
</evidence>
<dbReference type="InterPro" id="IPR040410">
    <property type="entry name" value="UPF0658_Golgi"/>
</dbReference>
<gene>
    <name evidence="3" type="ORF">BDN70DRAFT_933716</name>
</gene>
<feature type="compositionally biased region" description="Basic and acidic residues" evidence="1">
    <location>
        <begin position="283"/>
        <end position="295"/>
    </location>
</feature>
<keyword evidence="2" id="KW-0812">Transmembrane</keyword>
<keyword evidence="2" id="KW-1133">Transmembrane helix</keyword>
<sequence length="730" mass="79291">MFFQAKMHLKRLGDVVHLSGPLGLLWNRISFSRLTLLYFSFSVVHFVIQLSFQIKAFTINANASSFLSRIVNVAQTTNNSLPFLDGDILRMCSWVPANLDLDVVSCPVVWNGTVASNQGTLVSNAVGSEIPDSVSSLFATSSSASVSSSTFGISFSYGIPYAVPTATSIASSYPTSSSFSSSVDISTSSTASTSSTSALSSSTVLSSISTSQLSSSPQLSSSAKPKTTTSVTTTVTVVPTSSAAQNLSAVPTTNTQPTTVTIFVPQPTKLSDNGNGGTVGGGERIDNDGDGDHEGNGDFDGISFQNFRRDVSISASTNANSVSVTLIGLNGSTPDILNNSCLWALNWPVSVLGNTKREDMVFIGFQIWVLGMSIVALLNESIPHIIASLATHMIATAWAGFQIAHTAQFRRDFNRVITNGACHVSLLPDYWNARAKAEIPSLALNVLSLAISSFLTWKLIKLFGWQTFKRVGASLTINRIYKFVLILSITIQLSLFFMIVTVSLWIDQLMNNTIGDFATLQKLYKVTSMITLALLIPWLMTGWFAVRRELKVPTIVFLALSILYLGGWGVMFISTTFRWTFVTWTFFSIMATTSVILTVLSVVLVIICSLNFGKGLARYLNSQQPLDEEDNASLYSYDEKVSFPSSERPLPTYYSPDVKPTFPGSVLGPRFSNKDAEPFETHNITYPAPIISRNLTDLQLQRTNSYGSTHSSGSSNSDHSKAGQRRWVIE</sequence>
<feature type="transmembrane region" description="Helical" evidence="2">
    <location>
        <begin position="439"/>
        <end position="460"/>
    </location>
</feature>
<dbReference type="Proteomes" id="UP000807469">
    <property type="component" value="Unassembled WGS sequence"/>
</dbReference>
<dbReference type="OrthoDB" id="2448307at2759"/>
<feature type="region of interest" description="Disordered" evidence="1">
    <location>
        <begin position="703"/>
        <end position="730"/>
    </location>
</feature>
<organism evidence="3 4">
    <name type="scientific">Pholiota conissans</name>
    <dbReference type="NCBI Taxonomy" id="109636"/>
    <lineage>
        <taxon>Eukaryota</taxon>
        <taxon>Fungi</taxon>
        <taxon>Dikarya</taxon>
        <taxon>Basidiomycota</taxon>
        <taxon>Agaricomycotina</taxon>
        <taxon>Agaricomycetes</taxon>
        <taxon>Agaricomycetidae</taxon>
        <taxon>Agaricales</taxon>
        <taxon>Agaricineae</taxon>
        <taxon>Strophariaceae</taxon>
        <taxon>Pholiota</taxon>
    </lineage>
</organism>
<feature type="compositionally biased region" description="Low complexity" evidence="1">
    <location>
        <begin position="703"/>
        <end position="717"/>
    </location>
</feature>
<evidence type="ECO:0000256" key="1">
    <source>
        <dbReference type="SAM" id="MobiDB-lite"/>
    </source>
</evidence>
<feature type="transmembrane region" description="Helical" evidence="2">
    <location>
        <begin position="360"/>
        <end position="378"/>
    </location>
</feature>
<dbReference type="EMBL" id="MU155244">
    <property type="protein sequence ID" value="KAF9478013.1"/>
    <property type="molecule type" value="Genomic_DNA"/>
</dbReference>
<feature type="transmembrane region" description="Helical" evidence="2">
    <location>
        <begin position="555"/>
        <end position="574"/>
    </location>
</feature>
<protein>
    <submittedName>
        <fullName evidence="3">Uncharacterized protein</fullName>
    </submittedName>
</protein>